<reference evidence="3" key="4">
    <citation type="submission" date="2025-05" db="UniProtKB">
        <authorList>
            <consortium name="EnsemblFungi"/>
        </authorList>
    </citation>
    <scope>IDENTIFICATION</scope>
    <source>
        <strain evidence="3">isolate 1-1 / race 1 (BBBD)</strain>
    </source>
</reference>
<reference evidence="3 4" key="3">
    <citation type="journal article" date="2017" name="G3 (Bethesda)">
        <title>Comparative analysis highlights variable genome content of wheat rusts and divergence of the mating loci.</title>
        <authorList>
            <person name="Cuomo C.A."/>
            <person name="Bakkeren G."/>
            <person name="Khalil H.B."/>
            <person name="Panwar V."/>
            <person name="Joly D."/>
            <person name="Linning R."/>
            <person name="Sakthikumar S."/>
            <person name="Song X."/>
            <person name="Adiconis X."/>
            <person name="Fan L."/>
            <person name="Goldberg J.M."/>
            <person name="Levin J.Z."/>
            <person name="Young S."/>
            <person name="Zeng Q."/>
            <person name="Anikster Y."/>
            <person name="Bruce M."/>
            <person name="Wang M."/>
            <person name="Yin C."/>
            <person name="McCallum B."/>
            <person name="Szabo L.J."/>
            <person name="Hulbert S."/>
            <person name="Chen X."/>
            <person name="Fellers J.P."/>
        </authorList>
    </citation>
    <scope>NUCLEOTIDE SEQUENCE</scope>
    <source>
        <strain evidence="4">Isolate 1-1 / race 1 (BBBD)</strain>
        <strain evidence="3">isolate 1-1 / race 1 (BBBD)</strain>
    </source>
</reference>
<reference evidence="2" key="2">
    <citation type="submission" date="2016-05" db="EMBL/GenBank/DDBJ databases">
        <title>Comparative analysis highlights variable genome content of wheat rusts and divergence of the mating loci.</title>
        <authorList>
            <person name="Cuomo C.A."/>
            <person name="Bakkeren G."/>
            <person name="Szabo L."/>
            <person name="Khalil H."/>
            <person name="Joly D."/>
            <person name="Goldberg J."/>
            <person name="Young S."/>
            <person name="Zeng Q."/>
            <person name="Fellers J."/>
        </authorList>
    </citation>
    <scope>NUCLEOTIDE SEQUENCE [LARGE SCALE GENOMIC DNA]</scope>
    <source>
        <strain evidence="2">1-1 BBBD Race 1</strain>
    </source>
</reference>
<dbReference type="STRING" id="630390.A0A180G9Q4"/>
<evidence type="ECO:0000313" key="2">
    <source>
        <dbReference type="EMBL" id="OAV89354.1"/>
    </source>
</evidence>
<dbReference type="VEuPathDB" id="FungiDB:PTTG_28720"/>
<protein>
    <submittedName>
        <fullName evidence="2 3">Uncharacterized protein</fullName>
    </submittedName>
</protein>
<gene>
    <name evidence="2" type="ORF">PTTG_28720</name>
</gene>
<evidence type="ECO:0000313" key="3">
    <source>
        <dbReference type="EnsemblFungi" id="PTTG_28720-t43_1-p1"/>
    </source>
</evidence>
<feature type="region of interest" description="Disordered" evidence="1">
    <location>
        <begin position="1"/>
        <end position="80"/>
    </location>
</feature>
<dbReference type="Proteomes" id="UP000005240">
    <property type="component" value="Unassembled WGS sequence"/>
</dbReference>
<dbReference type="OrthoDB" id="2513234at2759"/>
<organism evidence="2">
    <name type="scientific">Puccinia triticina (isolate 1-1 / race 1 (BBBD))</name>
    <name type="common">Brown leaf rust fungus</name>
    <dbReference type="NCBI Taxonomy" id="630390"/>
    <lineage>
        <taxon>Eukaryota</taxon>
        <taxon>Fungi</taxon>
        <taxon>Dikarya</taxon>
        <taxon>Basidiomycota</taxon>
        <taxon>Pucciniomycotina</taxon>
        <taxon>Pucciniomycetes</taxon>
        <taxon>Pucciniales</taxon>
        <taxon>Pucciniaceae</taxon>
        <taxon>Puccinia</taxon>
    </lineage>
</organism>
<feature type="compositionally biased region" description="Polar residues" evidence="1">
    <location>
        <begin position="1"/>
        <end position="28"/>
    </location>
</feature>
<feature type="compositionally biased region" description="Basic and acidic residues" evidence="1">
    <location>
        <begin position="45"/>
        <end position="54"/>
    </location>
</feature>
<keyword evidence="4" id="KW-1185">Reference proteome</keyword>
<proteinExistence type="predicted"/>
<dbReference type="AlphaFoldDB" id="A0A180G9Q4"/>
<evidence type="ECO:0000313" key="4">
    <source>
        <dbReference type="Proteomes" id="UP000005240"/>
    </source>
</evidence>
<evidence type="ECO:0000256" key="1">
    <source>
        <dbReference type="SAM" id="MobiDB-lite"/>
    </source>
</evidence>
<accession>A0A180G9Q4</accession>
<dbReference type="EnsemblFungi" id="PTTG_28720-t43_1">
    <property type="protein sequence ID" value="PTTG_28720-t43_1-p1"/>
    <property type="gene ID" value="PTTG_28720"/>
</dbReference>
<sequence>MAPVNRSPSSIATRSSGLGPNAGSSSNAAGKRVASSPTGSDDERETVRASRDSAPHISSTSRAIPVPAAAPLDEEEPAPDFSYAVDNRHREPITKNAYLRFPETFRLTSSGANYRDWLKDVQDMADFNLEYKEYYFKDFSRHRVDKIARAILLISLSREIKAEVDGLDSSFEIMNAIRRWFTTFSRAAQMNRWDDLESIPCDLSTPATSVAATYQRRFLDFTESGAVLTKDFLFGVLLQGSLGHNTPLRQEFDYRVDQELAARRQIPLLFVEMIDILNDCQEKIKGREAAQQRRIAPGTFAAEATAQAERSMSIESHPDNVYTLAGRPANFKSPAP</sequence>
<dbReference type="EMBL" id="ADAS02000131">
    <property type="protein sequence ID" value="OAV89354.1"/>
    <property type="molecule type" value="Genomic_DNA"/>
</dbReference>
<feature type="region of interest" description="Disordered" evidence="1">
    <location>
        <begin position="308"/>
        <end position="336"/>
    </location>
</feature>
<reference evidence="2" key="1">
    <citation type="submission" date="2009-11" db="EMBL/GenBank/DDBJ databases">
        <authorList>
            <consortium name="The Broad Institute Genome Sequencing Platform"/>
            <person name="Ward D."/>
            <person name="Feldgarden M."/>
            <person name="Earl A."/>
            <person name="Young S.K."/>
            <person name="Zeng Q."/>
            <person name="Koehrsen M."/>
            <person name="Alvarado L."/>
            <person name="Berlin A."/>
            <person name="Bochicchio J."/>
            <person name="Borenstein D."/>
            <person name="Chapman S.B."/>
            <person name="Chen Z."/>
            <person name="Engels R."/>
            <person name="Freedman E."/>
            <person name="Gellesch M."/>
            <person name="Goldberg J."/>
            <person name="Griggs A."/>
            <person name="Gujja S."/>
            <person name="Heilman E."/>
            <person name="Heiman D."/>
            <person name="Hepburn T."/>
            <person name="Howarth C."/>
            <person name="Jen D."/>
            <person name="Larson L."/>
            <person name="Lewis B."/>
            <person name="Mehta T."/>
            <person name="Park D."/>
            <person name="Pearson M."/>
            <person name="Roberts A."/>
            <person name="Saif S."/>
            <person name="Shea T."/>
            <person name="Shenoy N."/>
            <person name="Sisk P."/>
            <person name="Stolte C."/>
            <person name="Sykes S."/>
            <person name="Thomson T."/>
            <person name="Walk T."/>
            <person name="White J."/>
            <person name="Yandava C."/>
            <person name="Izard J."/>
            <person name="Baranova O.V."/>
            <person name="Blanton J.M."/>
            <person name="Tanner A.C."/>
            <person name="Dewhirst F.E."/>
            <person name="Haas B."/>
            <person name="Nusbaum C."/>
            <person name="Birren B."/>
        </authorList>
    </citation>
    <scope>NUCLEOTIDE SEQUENCE [LARGE SCALE GENOMIC DNA]</scope>
    <source>
        <strain evidence="2">1-1 BBBD Race 1</strain>
    </source>
</reference>
<name>A0A180G9Q4_PUCT1</name>